<keyword evidence="4" id="KW-1185">Reference proteome</keyword>
<evidence type="ECO:0000313" key="3">
    <source>
        <dbReference type="EMBL" id="NUZ04817.1"/>
    </source>
</evidence>
<dbReference type="Gene3D" id="2.60.120.380">
    <property type="match status" value="1"/>
</dbReference>
<comment type="caution">
    <text evidence="3">The sequence shown here is derived from an EMBL/GenBank/DDBJ whole genome shotgun (WGS) entry which is preliminary data.</text>
</comment>
<feature type="chain" id="PRO_5030731784" evidence="1">
    <location>
        <begin position="28"/>
        <end position="216"/>
    </location>
</feature>
<feature type="signal peptide" evidence="1">
    <location>
        <begin position="1"/>
        <end position="27"/>
    </location>
</feature>
<dbReference type="EMBL" id="JABWMJ010000001">
    <property type="protein sequence ID" value="NUZ04817.1"/>
    <property type="molecule type" value="Genomic_DNA"/>
</dbReference>
<evidence type="ECO:0000259" key="2">
    <source>
        <dbReference type="Pfam" id="PF07589"/>
    </source>
</evidence>
<dbReference type="Proteomes" id="UP000529637">
    <property type="component" value="Unassembled WGS sequence"/>
</dbReference>
<dbReference type="NCBIfam" id="TIGR03382">
    <property type="entry name" value="GC_trans_RRR"/>
    <property type="match status" value="1"/>
</dbReference>
<dbReference type="Pfam" id="PF07589">
    <property type="entry name" value="PEP-CTERM"/>
    <property type="match status" value="1"/>
</dbReference>
<dbReference type="InterPro" id="IPR013424">
    <property type="entry name" value="Ice-binding_C"/>
</dbReference>
<reference evidence="3 4" key="1">
    <citation type="submission" date="2020-06" db="EMBL/GenBank/DDBJ databases">
        <title>Schlegella sp. ID0723 isolated from air conditioner.</title>
        <authorList>
            <person name="Kim D.Y."/>
            <person name="Kim D.-U."/>
        </authorList>
    </citation>
    <scope>NUCLEOTIDE SEQUENCE [LARGE SCALE GENOMIC DNA]</scope>
    <source>
        <strain evidence="3 4">ID0723</strain>
    </source>
</reference>
<dbReference type="NCBIfam" id="TIGR02595">
    <property type="entry name" value="PEP_CTERM"/>
    <property type="match status" value="1"/>
</dbReference>
<organism evidence="3 4">
    <name type="scientific">Piscinibacter koreensis</name>
    <dbReference type="NCBI Taxonomy" id="2742824"/>
    <lineage>
        <taxon>Bacteria</taxon>
        <taxon>Pseudomonadati</taxon>
        <taxon>Pseudomonadota</taxon>
        <taxon>Betaproteobacteria</taxon>
        <taxon>Burkholderiales</taxon>
        <taxon>Sphaerotilaceae</taxon>
        <taxon>Piscinibacter</taxon>
    </lineage>
</organism>
<dbReference type="AlphaFoldDB" id="A0A7Y6TVD6"/>
<dbReference type="NCBIfam" id="NF038127">
    <property type="entry name" value="FDP_fam"/>
    <property type="match status" value="1"/>
</dbReference>
<dbReference type="RefSeq" id="WP_176066056.1">
    <property type="nucleotide sequence ID" value="NZ_JABWMJ010000001.1"/>
</dbReference>
<gene>
    <name evidence="3" type="ORF">HQN59_03490</name>
</gene>
<dbReference type="InterPro" id="IPR017756">
    <property type="entry name" value="TM_Gly-Cys-Arg_CS"/>
</dbReference>
<feature type="domain" description="Ice-binding protein C-terminal" evidence="2">
    <location>
        <begin position="188"/>
        <end position="212"/>
    </location>
</feature>
<keyword evidence="1" id="KW-0732">Signal</keyword>
<name>A0A7Y6TVD6_9BURK</name>
<protein>
    <submittedName>
        <fullName evidence="3">PEP-CTERM sorting domain-containing protein</fullName>
    </submittedName>
</protein>
<sequence length="216" mass="21763">MSHALEKTKKTLARLLLAAGLAATAQAASADAYTARGSFARDDDVRFFSLTVSTAGLVTATSIGYAGGTGVNGQTIGRGGFDTMLYLYSSAGSLLAQSDDGVNAATDPVTGLAADAGLSIVLGIGNYLLALTQYDNSALGDLSAGFFNAGAGNFTPALSGNCPATSFCDWTGNARTANWALNITGVTSIPEPASLGLAFAGLAVAGLLRRRREPAA</sequence>
<accession>A0A7Y6TVD6</accession>
<evidence type="ECO:0000256" key="1">
    <source>
        <dbReference type="SAM" id="SignalP"/>
    </source>
</evidence>
<proteinExistence type="predicted"/>
<evidence type="ECO:0000313" key="4">
    <source>
        <dbReference type="Proteomes" id="UP000529637"/>
    </source>
</evidence>